<evidence type="ECO:0000313" key="9">
    <source>
        <dbReference type="Proteomes" id="UP000077786"/>
    </source>
</evidence>
<dbReference type="Pfam" id="PF00593">
    <property type="entry name" value="TonB_dep_Rec_b-barrel"/>
    <property type="match status" value="1"/>
</dbReference>
<evidence type="ECO:0000256" key="1">
    <source>
        <dbReference type="ARBA" id="ARBA00004442"/>
    </source>
</evidence>
<evidence type="ECO:0000256" key="5">
    <source>
        <dbReference type="SAM" id="MobiDB-lite"/>
    </source>
</evidence>
<evidence type="ECO:0000256" key="3">
    <source>
        <dbReference type="ARBA" id="ARBA00023237"/>
    </source>
</evidence>
<evidence type="ECO:0000256" key="2">
    <source>
        <dbReference type="ARBA" id="ARBA00023136"/>
    </source>
</evidence>
<feature type="region of interest" description="Disordered" evidence="5">
    <location>
        <begin position="730"/>
        <end position="757"/>
    </location>
</feature>
<organism evidence="8 9">
    <name type="scientific">Gluconobacter cerinus</name>
    <dbReference type="NCBI Taxonomy" id="38307"/>
    <lineage>
        <taxon>Bacteria</taxon>
        <taxon>Pseudomonadati</taxon>
        <taxon>Pseudomonadota</taxon>
        <taxon>Alphaproteobacteria</taxon>
        <taxon>Acetobacterales</taxon>
        <taxon>Acetobacteraceae</taxon>
        <taxon>Gluconobacter</taxon>
    </lineage>
</organism>
<feature type="domain" description="TonB-dependent receptor-like beta-barrel" evidence="6">
    <location>
        <begin position="480"/>
        <end position="992"/>
    </location>
</feature>
<gene>
    <name evidence="8" type="ORF">A0123_02283</name>
</gene>
<feature type="compositionally biased region" description="Basic residues" evidence="5">
    <location>
        <begin position="40"/>
        <end position="52"/>
    </location>
</feature>
<dbReference type="Proteomes" id="UP000077786">
    <property type="component" value="Unassembled WGS sequence"/>
</dbReference>
<dbReference type="PANTHER" id="PTHR47234">
    <property type="match status" value="1"/>
</dbReference>
<evidence type="ECO:0000259" key="6">
    <source>
        <dbReference type="Pfam" id="PF00593"/>
    </source>
</evidence>
<accession>A0A1B6VJJ5</accession>
<comment type="similarity">
    <text evidence="4">Belongs to the TonB-dependent receptor family.</text>
</comment>
<dbReference type="SUPFAM" id="SSF56935">
    <property type="entry name" value="Porins"/>
    <property type="match status" value="1"/>
</dbReference>
<proteinExistence type="inferred from homology"/>
<dbReference type="Gene3D" id="2.40.170.20">
    <property type="entry name" value="TonB-dependent receptor, beta-barrel domain"/>
    <property type="match status" value="1"/>
</dbReference>
<comment type="subcellular location">
    <subcellularLocation>
        <location evidence="1 4">Cell outer membrane</location>
    </subcellularLocation>
</comment>
<feature type="domain" description="TonB-dependent receptor plug" evidence="7">
    <location>
        <begin position="112"/>
        <end position="229"/>
    </location>
</feature>
<name>A0A1B6VJJ5_9PROT</name>
<keyword evidence="8" id="KW-0675">Receptor</keyword>
<dbReference type="InterPro" id="IPR036942">
    <property type="entry name" value="Beta-barrel_TonB_sf"/>
</dbReference>
<reference evidence="8 9" key="1">
    <citation type="submission" date="2016-03" db="EMBL/GenBank/DDBJ databases">
        <title>Draft genome sequence of Gluconobacter cerinus strain CECT 9110.</title>
        <authorList>
            <person name="Sainz F."/>
            <person name="Mas A."/>
            <person name="Torija M.J."/>
        </authorList>
    </citation>
    <scope>NUCLEOTIDE SEQUENCE [LARGE SCALE GENOMIC DNA]</scope>
    <source>
        <strain evidence="8 9">CECT 9110</strain>
    </source>
</reference>
<dbReference type="GO" id="GO:0009279">
    <property type="term" value="C:cell outer membrane"/>
    <property type="evidence" value="ECO:0007669"/>
    <property type="project" value="UniProtKB-SubCell"/>
</dbReference>
<keyword evidence="3" id="KW-0998">Cell outer membrane</keyword>
<feature type="compositionally biased region" description="Polar residues" evidence="5">
    <location>
        <begin position="730"/>
        <end position="756"/>
    </location>
</feature>
<evidence type="ECO:0000313" key="8">
    <source>
        <dbReference type="EMBL" id="OAJ67137.1"/>
    </source>
</evidence>
<dbReference type="InterPro" id="IPR012910">
    <property type="entry name" value="Plug_dom"/>
</dbReference>
<evidence type="ECO:0000259" key="7">
    <source>
        <dbReference type="Pfam" id="PF07715"/>
    </source>
</evidence>
<keyword evidence="2 4" id="KW-0472">Membrane</keyword>
<dbReference type="InterPro" id="IPR000531">
    <property type="entry name" value="Beta-barrel_TonB"/>
</dbReference>
<keyword evidence="4" id="KW-0798">TonB box</keyword>
<dbReference type="PANTHER" id="PTHR47234:SF3">
    <property type="entry name" value="SECRETIN_TONB SHORT N-TERMINAL DOMAIN-CONTAINING PROTEIN"/>
    <property type="match status" value="1"/>
</dbReference>
<dbReference type="InterPro" id="IPR037066">
    <property type="entry name" value="Plug_dom_sf"/>
</dbReference>
<feature type="compositionally biased region" description="Polar residues" evidence="5">
    <location>
        <begin position="25"/>
        <end position="35"/>
    </location>
</feature>
<feature type="region of interest" description="Disordered" evidence="5">
    <location>
        <begin position="25"/>
        <end position="77"/>
    </location>
</feature>
<dbReference type="PATRIC" id="fig|38307.3.peg.2382"/>
<comment type="caution">
    <text evidence="8">The sequence shown here is derived from an EMBL/GenBank/DDBJ whole genome shotgun (WGS) entry which is preliminary data.</text>
</comment>
<dbReference type="OrthoDB" id="7051241at2"/>
<dbReference type="EMBL" id="LUTU01000010">
    <property type="protein sequence ID" value="OAJ67137.1"/>
    <property type="molecule type" value="Genomic_DNA"/>
</dbReference>
<protein>
    <submittedName>
        <fullName evidence="8">TonB-dependent receptor</fullName>
    </submittedName>
</protein>
<dbReference type="Gene3D" id="2.170.130.10">
    <property type="entry name" value="TonB-dependent receptor, plug domain"/>
    <property type="match status" value="1"/>
</dbReference>
<sequence length="1031" mass="110191">MLFGATALASTSMYAGASKAQTVSQGAGTAGNQNPAVIAPHHRGKSVSKKKTPTQTVKPSGAEAPTGSAITTDNAANRRVIADAKGQGAAPRSREENVVVTGTLFSDPNATNASPIEHITRMDMQRRGLKTVTDVLQSLSTNGAGNLTNGWSAGGGFATGGSAPSLRGLSTDSTLTLIDGQRLAYYGLADDGERNFVDTNWIPMSIMQTVDVLEDGGSATYGADAVAGVVNMVTRKEIQGVEGNAEGGLSQRGDAGHQRLWATYGHGDLHRDGYNFYINSEYQQDDPLYYRQLQSPYNSGDLTGIGGGNANYNTLLPDGTISPFGVTPAAIVRRSDGANSGTGAWQLLNPSAGCGSFGSVVTGSVVSGDNGKSQTCTMNSQRYAQVAPDIRRINATAHLTVNVTPRSQLVAMFNYSQAMTTVTGTPTTTRTYSQAELANTLSTPIPAYLPNGQLNPNDPFAAEGKAAEVDYRFADLLPTTTEFNQNFRGSVRYAGWEPSDWGSDWHYNADFVGMATRLTQTITGVPTINSLENAITSGDYNFVDPSQNSQAVLNALAPRSVITATTSEYSGNLTANKGLFKLPGGTANLAIGANFRHEALNDPSANPLNIADPGAQYVGTINPVNAKGSRWVESGFFEVGLPFHKMVNVDVSGRYDNYNESTGNSFHHFSPKVGLQFKPTKMLTLKGTFNQGFRVPSFSETGGSNVGYVTYDPSAVTSFVNQHRSADGSANTYAQPYSIGENTSGNPNLRPETSTGFSGGPVFKPTDWLTISADYYYIRKNHYIAPNPYGVAAMATDYLEGNALPSGVTVTPDVADTQNPSGQLRPGLINLGYVNTKKLITDGFDLKIQAQKHLPGPLHEVLWVSKGEATFVHRYNIYLPASSGGGVERFAGTLGPYSAVSSSGTPRWRANWANTFMWKGLSVTPTVYYTSGYRLTADDYSGAGTSGGCANVISNSAYYPSQCHVKGFWDVDLTVNYQVNRRWNIYANVYNLLGFRAPYDFGTYGGYLYNSSWAQNGVIMRSFQFGVNVTL</sequence>
<dbReference type="AlphaFoldDB" id="A0A1B6VJJ5"/>
<dbReference type="Pfam" id="PF07715">
    <property type="entry name" value="Plug"/>
    <property type="match status" value="1"/>
</dbReference>
<evidence type="ECO:0000256" key="4">
    <source>
        <dbReference type="RuleBase" id="RU003357"/>
    </source>
</evidence>